<evidence type="ECO:0000256" key="2">
    <source>
        <dbReference type="SAM" id="MobiDB-lite"/>
    </source>
</evidence>
<dbReference type="SMART" id="SM00298">
    <property type="entry name" value="CHROMO"/>
    <property type="match status" value="1"/>
</dbReference>
<evidence type="ECO:0000256" key="1">
    <source>
        <dbReference type="ARBA" id="ARBA00011353"/>
    </source>
</evidence>
<gene>
    <name evidence="6" type="ORF">K489DRAFT_190157</name>
</gene>
<comment type="subunit">
    <text evidence="1">Component of the NuA4 histone acetyltransferase complex.</text>
</comment>
<protein>
    <recommendedName>
        <fullName evidence="4">Chromo domain-containing protein</fullName>
    </recommendedName>
</protein>
<dbReference type="InterPro" id="IPR016197">
    <property type="entry name" value="Chromo-like_dom_sf"/>
</dbReference>
<keyword evidence="5" id="KW-1185">Reference proteome</keyword>
<feature type="signal peptide" evidence="3">
    <location>
        <begin position="1"/>
        <end position="20"/>
    </location>
</feature>
<keyword evidence="3" id="KW-0732">Signal</keyword>
<dbReference type="SUPFAM" id="SSF54160">
    <property type="entry name" value="Chromo domain-like"/>
    <property type="match status" value="1"/>
</dbReference>
<accession>A0A6J3M8R9</accession>
<feature type="compositionally biased region" description="Polar residues" evidence="2">
    <location>
        <begin position="259"/>
        <end position="273"/>
    </location>
</feature>
<feature type="compositionally biased region" description="Polar residues" evidence="2">
    <location>
        <begin position="221"/>
        <end position="243"/>
    </location>
</feature>
<feature type="compositionally biased region" description="Basic and acidic residues" evidence="2">
    <location>
        <begin position="436"/>
        <end position="446"/>
    </location>
</feature>
<evidence type="ECO:0000313" key="6">
    <source>
        <dbReference type="RefSeq" id="XP_033460268.1"/>
    </source>
</evidence>
<dbReference type="PROSITE" id="PS50013">
    <property type="entry name" value="CHROMO_2"/>
    <property type="match status" value="1"/>
</dbReference>
<feature type="compositionally biased region" description="Polar residues" evidence="2">
    <location>
        <begin position="296"/>
        <end position="305"/>
    </location>
</feature>
<dbReference type="AlphaFoldDB" id="A0A6J3M8R9"/>
<evidence type="ECO:0000313" key="5">
    <source>
        <dbReference type="Proteomes" id="UP000504637"/>
    </source>
</evidence>
<sequence>MHQHHAWLARSHLPWNLCLAHSGPIWHCTFQMQLPHRQLRVWYGCERLRYPRIERADIQACAELAPYPRSLLLLMMRNLGVSLKPPFVHNLLVLLPSNSLSLSLPSSMPSQALPGLTTFATQQVRNDLTIQFYNPHANKTPRAQTPRPPPVQPPLILARNAHESNAGTRNGQHAGARENEPELAAGRTSVAPLPQRCGDIDREGGSASFIPCTLAQRAQTLATPTTVSSPSEEQDGSRNSLSQAPDPKSPIPGWRCWTSGDTFRTSLEQTRSPVSRVMGSTDVSDCGRKDVGGDKSYSTSDSQIVSDEESNEEVWSGVFQEETDLDWIAGPSGALHPAIAATQQAGYVPSLSHELARSSPIPRRKVSPGIDRFEKGHDILLSSRSRSVSSEDEDDEMPRRKRRQRSSPLTANVPNVQQQRRHGRRDTAKKGRPRKHEISRSQKADYSHSSSRCSSASPSNTTSASTRTYSHGEPTWQVERIIGRRRGFRGEKVYLVEWNPTWEPHSGLSGCTDAIANYEKSRAQRTVVAR</sequence>
<feature type="compositionally biased region" description="Polar residues" evidence="2">
    <location>
        <begin position="406"/>
        <end position="418"/>
    </location>
</feature>
<reference evidence="6" key="2">
    <citation type="submission" date="2020-04" db="EMBL/GenBank/DDBJ databases">
        <authorList>
            <consortium name="NCBI Genome Project"/>
        </authorList>
    </citation>
    <scope>NUCLEOTIDE SEQUENCE</scope>
    <source>
        <strain evidence="6">CBS 342.82</strain>
    </source>
</reference>
<dbReference type="RefSeq" id="XP_033460268.1">
    <property type="nucleotide sequence ID" value="XM_033599523.1"/>
</dbReference>
<proteinExistence type="predicted"/>
<evidence type="ECO:0000256" key="3">
    <source>
        <dbReference type="SAM" id="SignalP"/>
    </source>
</evidence>
<feature type="chain" id="PRO_5026724734" description="Chromo domain-containing protein" evidence="3">
    <location>
        <begin position="21"/>
        <end position="530"/>
    </location>
</feature>
<feature type="region of interest" description="Disordered" evidence="2">
    <location>
        <begin position="221"/>
        <end position="310"/>
    </location>
</feature>
<dbReference type="CDD" id="cd00024">
    <property type="entry name" value="CD_CSD"/>
    <property type="match status" value="1"/>
</dbReference>
<name>A0A6J3M8R9_9PEZI</name>
<feature type="domain" description="Chromo" evidence="4">
    <location>
        <begin position="476"/>
        <end position="530"/>
    </location>
</feature>
<feature type="compositionally biased region" description="Low complexity" evidence="2">
    <location>
        <begin position="447"/>
        <end position="468"/>
    </location>
</feature>
<evidence type="ECO:0000259" key="4">
    <source>
        <dbReference type="PROSITE" id="PS50013"/>
    </source>
</evidence>
<dbReference type="Proteomes" id="UP000504637">
    <property type="component" value="Unplaced"/>
</dbReference>
<reference evidence="6" key="3">
    <citation type="submission" date="2025-08" db="UniProtKB">
        <authorList>
            <consortium name="RefSeq"/>
        </authorList>
    </citation>
    <scope>IDENTIFICATION</scope>
    <source>
        <strain evidence="6">CBS 342.82</strain>
    </source>
</reference>
<feature type="region of interest" description="Disordered" evidence="2">
    <location>
        <begin position="357"/>
        <end position="472"/>
    </location>
</feature>
<dbReference type="Gene3D" id="2.40.50.40">
    <property type="match status" value="1"/>
</dbReference>
<dbReference type="GeneID" id="54357322"/>
<dbReference type="GO" id="GO:0006338">
    <property type="term" value="P:chromatin remodeling"/>
    <property type="evidence" value="ECO:0007669"/>
    <property type="project" value="UniProtKB-ARBA"/>
</dbReference>
<dbReference type="InterPro" id="IPR000953">
    <property type="entry name" value="Chromo/chromo_shadow_dom"/>
</dbReference>
<organism evidence="6">
    <name type="scientific">Dissoconium aciculare CBS 342.82</name>
    <dbReference type="NCBI Taxonomy" id="1314786"/>
    <lineage>
        <taxon>Eukaryota</taxon>
        <taxon>Fungi</taxon>
        <taxon>Dikarya</taxon>
        <taxon>Ascomycota</taxon>
        <taxon>Pezizomycotina</taxon>
        <taxon>Dothideomycetes</taxon>
        <taxon>Dothideomycetidae</taxon>
        <taxon>Mycosphaerellales</taxon>
        <taxon>Dissoconiaceae</taxon>
        <taxon>Dissoconium</taxon>
    </lineage>
</organism>
<feature type="region of interest" description="Disordered" evidence="2">
    <location>
        <begin position="165"/>
        <end position="199"/>
    </location>
</feature>
<reference evidence="6" key="1">
    <citation type="submission" date="2020-01" db="EMBL/GenBank/DDBJ databases">
        <authorList>
            <consortium name="DOE Joint Genome Institute"/>
            <person name="Haridas S."/>
            <person name="Albert R."/>
            <person name="Binder M."/>
            <person name="Bloem J."/>
            <person name="Labutti K."/>
            <person name="Salamov A."/>
            <person name="Andreopoulos B."/>
            <person name="Baker S.E."/>
            <person name="Barry K."/>
            <person name="Bills G."/>
            <person name="Bluhm B.H."/>
            <person name="Cannon C."/>
            <person name="Castanera R."/>
            <person name="Culley D.E."/>
            <person name="Daum C."/>
            <person name="Ezra D."/>
            <person name="Gonzalez J.B."/>
            <person name="Henrissat B."/>
            <person name="Kuo A."/>
            <person name="Liang C."/>
            <person name="Lipzen A."/>
            <person name="Lutzoni F."/>
            <person name="Magnuson J."/>
            <person name="Mondo S."/>
            <person name="Nolan M."/>
            <person name="Ohm R."/>
            <person name="Pangilinan J."/>
            <person name="Park H.-J."/>
            <person name="Ramirez L."/>
            <person name="Alfaro M."/>
            <person name="Sun H."/>
            <person name="Tritt A."/>
            <person name="Yoshinaga Y."/>
            <person name="Zwiers L.-H."/>
            <person name="Turgeon B.G."/>
            <person name="Goodwin S.B."/>
            <person name="Spatafora J.W."/>
            <person name="Crous P.W."/>
            <person name="Grigoriev I.V."/>
        </authorList>
    </citation>
    <scope>NUCLEOTIDE SEQUENCE</scope>
    <source>
        <strain evidence="6">CBS 342.82</strain>
    </source>
</reference>